<dbReference type="AlphaFoldDB" id="A0A7S1DPT4"/>
<name>A0A7S1DPT4_HEMAN</name>
<dbReference type="EMBL" id="HBFX01014784">
    <property type="protein sequence ID" value="CAD8954329.1"/>
    <property type="molecule type" value="Transcribed_RNA"/>
</dbReference>
<evidence type="ECO:0000313" key="1">
    <source>
        <dbReference type="EMBL" id="CAD8954329.1"/>
    </source>
</evidence>
<organism evidence="1">
    <name type="scientific">Hemiselmis andersenii</name>
    <name type="common">Cryptophyte alga</name>
    <dbReference type="NCBI Taxonomy" id="464988"/>
    <lineage>
        <taxon>Eukaryota</taxon>
        <taxon>Cryptophyceae</taxon>
        <taxon>Cryptomonadales</taxon>
        <taxon>Hemiselmidaceae</taxon>
        <taxon>Hemiselmis</taxon>
    </lineage>
</organism>
<sequence>MGRRLGSSGCLRLPEQMPEQLSTLLEHQYVSALRAHITSQVEKAVCTTLMRLYDLLPDEHKGPIAADSEPHVPKNFRADDETRKQHHQLHVLRTVLSTQQDMTSRWYLENCCSDTVRSYIWTLRSLSAQVDALVTVSRVHADDNHISTLGQLTAQSGALQNHQQLAQFIDYIHTSGFDLKPTEEKDLAVRARAAMLHA</sequence>
<proteinExistence type="predicted"/>
<gene>
    <name evidence="1" type="ORF">HAND00432_LOCUS8866</name>
</gene>
<reference evidence="1" key="1">
    <citation type="submission" date="2021-01" db="EMBL/GenBank/DDBJ databases">
        <authorList>
            <person name="Corre E."/>
            <person name="Pelletier E."/>
            <person name="Niang G."/>
            <person name="Scheremetjew M."/>
            <person name="Finn R."/>
            <person name="Kale V."/>
            <person name="Holt S."/>
            <person name="Cochrane G."/>
            <person name="Meng A."/>
            <person name="Brown T."/>
            <person name="Cohen L."/>
        </authorList>
    </citation>
    <scope>NUCLEOTIDE SEQUENCE</scope>
    <source>
        <strain evidence="1">CCMP644</strain>
    </source>
</reference>
<protein>
    <submittedName>
        <fullName evidence="1">Uncharacterized protein</fullName>
    </submittedName>
</protein>
<accession>A0A7S1DPT4</accession>